<protein>
    <recommendedName>
        <fullName evidence="7">DNA-directed RNA polymerase subunit</fullName>
        <ecNumber evidence="7">2.7.7.6</ecNumber>
    </recommendedName>
</protein>
<reference evidence="9" key="1">
    <citation type="journal article" date="2019" name="Genome Biol. Evol.">
        <title>Nephromyces represents a diverse and novel lineage of the Apicomplexa that has retained apicoplasts.</title>
        <authorList>
            <person name="Munoz-Gomez S.A."/>
            <person name="Durnin K."/>
            <person name="Eme L."/>
            <person name="Paight C."/>
            <person name="Lane C.E."/>
            <person name="Saffo M.B."/>
            <person name="Slamovits C.H."/>
        </authorList>
    </citation>
    <scope>NUCLEOTIDE SEQUENCE</scope>
    <source>
        <strain evidence="9">654</strain>
    </source>
</reference>
<dbReference type="EMBL" id="MK573205">
    <property type="protein sequence ID" value="QEM01724.1"/>
    <property type="molecule type" value="Genomic_DNA"/>
</dbReference>
<evidence type="ECO:0000256" key="6">
    <source>
        <dbReference type="ARBA" id="ARBA00048552"/>
    </source>
</evidence>
<dbReference type="AlphaFoldDB" id="A0A5C1H888"/>
<sequence length="583" mass="68770">MNKLLFKISVSSPETICLWATRTIMMSKIIAEVTEPVTINFKTQQYEKNGLFWEKLFGPTLSWTCKWGLYTGLNTSQKESFWENCGSEINTSNIRRFQMGFISLNTPIIHIWYLKGPGKILSHFLNIPSNQLEIMFSYNIFFRDQNLLTYLKNTSFKTLLEVTKFTTPIDYLFNFTYIDLLNINEILFKKLQKLNLIKELNKWREELIFETRNIEKLKLSQKARYLHLFFISKLRPEWIFLTKLPILPPELRPFLKLDLLNNYLISPLNNLYRLILIKNNRLKRWSFFKNTIPAIFETIEKKMLQQSINSLIQPNLHLSNKIDRPILSLSTFLKGKYGRFRQNLLGKRVDFSGRSVIVSGPDLTIGTIGLPYDLALNLFHPLLLNILFNKFKNINKVNLLLKYRPRIIKYILKKILTKKIILLNRAPTLHKMNLQAFKPYLIEGESLRLFPLACSSFNADFDGDQMGIFVPISNISQYEAKYKMSSDKNFFSHEKNKNLFKMSQNIILGLYILMIGHHTFNNLKLYFLNNDDVLYTYYNNLLFLNSFIWVKYKLNLKFKTRIQFILTTPGKILLNESTKSNYL</sequence>
<dbReference type="InterPro" id="IPR000722">
    <property type="entry name" value="RNA_pol_asu"/>
</dbReference>
<dbReference type="Gene3D" id="2.40.40.20">
    <property type="match status" value="1"/>
</dbReference>
<dbReference type="PANTHER" id="PTHR19376:SF54">
    <property type="entry name" value="DNA-DIRECTED RNA POLYMERASE SUBUNIT BETA"/>
    <property type="match status" value="1"/>
</dbReference>
<dbReference type="GO" id="GO:0000428">
    <property type="term" value="C:DNA-directed RNA polymerase complex"/>
    <property type="evidence" value="ECO:0007669"/>
    <property type="project" value="UniProtKB-KW"/>
</dbReference>
<dbReference type="EC" id="2.7.7.6" evidence="7"/>
<evidence type="ECO:0000256" key="4">
    <source>
        <dbReference type="ARBA" id="ARBA00022695"/>
    </source>
</evidence>
<dbReference type="SMART" id="SM00663">
    <property type="entry name" value="RPOLA_N"/>
    <property type="match status" value="1"/>
</dbReference>
<name>A0A5C1H888_9APIC</name>
<keyword evidence="4 7" id="KW-0548">Nucleotidyltransferase</keyword>
<dbReference type="GO" id="GO:0006351">
    <property type="term" value="P:DNA-templated transcription"/>
    <property type="evidence" value="ECO:0007669"/>
    <property type="project" value="InterPro"/>
</dbReference>
<keyword evidence="2 7" id="KW-0240">DNA-directed RNA polymerase</keyword>
<evidence type="ECO:0000256" key="1">
    <source>
        <dbReference type="ARBA" id="ARBA00004026"/>
    </source>
</evidence>
<organism evidence="9">
    <name type="scientific">Nephromyces sp. ex Molgula occidentalis</name>
    <dbReference type="NCBI Taxonomy" id="2544991"/>
    <lineage>
        <taxon>Eukaryota</taxon>
        <taxon>Sar</taxon>
        <taxon>Alveolata</taxon>
        <taxon>Apicomplexa</taxon>
        <taxon>Aconoidasida</taxon>
        <taxon>Nephromycida</taxon>
        <taxon>Nephromyces</taxon>
    </lineage>
</organism>
<gene>
    <name evidence="9" type="primary">rpoC1</name>
</gene>
<evidence type="ECO:0000313" key="9">
    <source>
        <dbReference type="EMBL" id="QEM01724.1"/>
    </source>
</evidence>
<dbReference type="InterPro" id="IPR007080">
    <property type="entry name" value="RNA_pol_Rpb1_1"/>
</dbReference>
<feature type="domain" description="RNA polymerase N-terminal" evidence="8">
    <location>
        <begin position="237"/>
        <end position="514"/>
    </location>
</feature>
<proteinExistence type="inferred from homology"/>
<accession>A0A5C1H888</accession>
<evidence type="ECO:0000259" key="8">
    <source>
        <dbReference type="SMART" id="SM00663"/>
    </source>
</evidence>
<dbReference type="InterPro" id="IPR042102">
    <property type="entry name" value="RNA_pol_Rpb1_3_sf"/>
</dbReference>
<dbReference type="InterPro" id="IPR044893">
    <property type="entry name" value="RNA_pol_Rpb1_clamp_domain"/>
</dbReference>
<dbReference type="Pfam" id="PF04997">
    <property type="entry name" value="RNA_pol_Rpb1_1"/>
    <property type="match status" value="1"/>
</dbReference>
<dbReference type="Pfam" id="PF00623">
    <property type="entry name" value="RNA_pol_Rpb1_2"/>
    <property type="match status" value="2"/>
</dbReference>
<dbReference type="SUPFAM" id="SSF64484">
    <property type="entry name" value="beta and beta-prime subunits of DNA dependent RNA-polymerase"/>
    <property type="match status" value="1"/>
</dbReference>
<comment type="function">
    <text evidence="1 7">DNA-dependent RNA polymerase catalyzes the transcription of DNA into RNA using the four ribonucleoside triphosphates as substrates.</text>
</comment>
<dbReference type="GO" id="GO:0003899">
    <property type="term" value="F:DNA-directed RNA polymerase activity"/>
    <property type="evidence" value="ECO:0007669"/>
    <property type="project" value="UniProtKB-EC"/>
</dbReference>
<dbReference type="PANTHER" id="PTHR19376">
    <property type="entry name" value="DNA-DIRECTED RNA POLYMERASE"/>
    <property type="match status" value="1"/>
</dbReference>
<evidence type="ECO:0000256" key="3">
    <source>
        <dbReference type="ARBA" id="ARBA00022679"/>
    </source>
</evidence>
<dbReference type="GO" id="GO:0003677">
    <property type="term" value="F:DNA binding"/>
    <property type="evidence" value="ECO:0007669"/>
    <property type="project" value="InterPro"/>
</dbReference>
<evidence type="ECO:0000256" key="2">
    <source>
        <dbReference type="ARBA" id="ARBA00022478"/>
    </source>
</evidence>
<evidence type="ECO:0000256" key="5">
    <source>
        <dbReference type="ARBA" id="ARBA00023163"/>
    </source>
</evidence>
<dbReference type="Gene3D" id="1.10.274.100">
    <property type="entry name" value="RNA polymerase Rpb1, domain 3"/>
    <property type="match status" value="1"/>
</dbReference>
<keyword evidence="5 7" id="KW-0804">Transcription</keyword>
<comment type="catalytic activity">
    <reaction evidence="6 7">
        <text>RNA(n) + a ribonucleoside 5'-triphosphate = RNA(n+1) + diphosphate</text>
        <dbReference type="Rhea" id="RHEA:21248"/>
        <dbReference type="Rhea" id="RHEA-COMP:14527"/>
        <dbReference type="Rhea" id="RHEA-COMP:17342"/>
        <dbReference type="ChEBI" id="CHEBI:33019"/>
        <dbReference type="ChEBI" id="CHEBI:61557"/>
        <dbReference type="ChEBI" id="CHEBI:140395"/>
        <dbReference type="EC" id="2.7.7.6"/>
    </reaction>
</comment>
<dbReference type="InterPro" id="IPR006592">
    <property type="entry name" value="RNA_pol_N"/>
</dbReference>
<dbReference type="InterPro" id="IPR045867">
    <property type="entry name" value="DNA-dir_RpoC_beta_prime"/>
</dbReference>
<evidence type="ECO:0000256" key="7">
    <source>
        <dbReference type="RuleBase" id="RU004279"/>
    </source>
</evidence>
<dbReference type="Gene3D" id="4.10.860.120">
    <property type="entry name" value="RNA polymerase II, clamp domain"/>
    <property type="match status" value="1"/>
</dbReference>
<comment type="similarity">
    <text evidence="7">Belongs to the RNA polymerase beta' chain family.</text>
</comment>
<keyword evidence="3 7" id="KW-0808">Transferase</keyword>